<name>A0A7S7AXD3_9SPIR</name>
<dbReference type="AlphaFoldDB" id="A0A7S7AXD3"/>
<evidence type="ECO:0000313" key="1">
    <source>
        <dbReference type="EMBL" id="QOW62255.1"/>
    </source>
</evidence>
<accession>A0A7S7AXD3</accession>
<gene>
    <name evidence="1" type="ORF">IFE08_07930</name>
</gene>
<dbReference type="Proteomes" id="UP000593915">
    <property type="component" value="Chromosome"/>
</dbReference>
<organism evidence="1 2">
    <name type="scientific">Treponema pedis</name>
    <dbReference type="NCBI Taxonomy" id="409322"/>
    <lineage>
        <taxon>Bacteria</taxon>
        <taxon>Pseudomonadati</taxon>
        <taxon>Spirochaetota</taxon>
        <taxon>Spirochaetia</taxon>
        <taxon>Spirochaetales</taxon>
        <taxon>Treponemataceae</taxon>
        <taxon>Treponema</taxon>
    </lineage>
</organism>
<evidence type="ECO:0000313" key="2">
    <source>
        <dbReference type="Proteomes" id="UP000593915"/>
    </source>
</evidence>
<proteinExistence type="predicted"/>
<reference evidence="1 2" key="1">
    <citation type="submission" date="2020-09" db="EMBL/GenBank/DDBJ databases">
        <title>Characterization of Treponema spp. from bovine digital dermatitis in Korea.</title>
        <authorList>
            <person name="Espiritu H.M."/>
            <person name="Cho Y.I."/>
            <person name="Mamuad L."/>
        </authorList>
    </citation>
    <scope>NUCLEOTIDE SEQUENCE [LARGE SCALE GENOMIC DNA]</scope>
    <source>
        <strain evidence="1 2">KS1</strain>
    </source>
</reference>
<protein>
    <submittedName>
        <fullName evidence="1">Uncharacterized protein</fullName>
    </submittedName>
</protein>
<dbReference type="EMBL" id="CP061839">
    <property type="protein sequence ID" value="QOW62255.1"/>
    <property type="molecule type" value="Genomic_DNA"/>
</dbReference>
<sequence>MLVGQPSKIDDFNLIQVDEISVYVKKGVIANDDTLTISAKRFLWKESLVVQGMAY</sequence>